<dbReference type="Proteomes" id="UP001066276">
    <property type="component" value="Chromosome 8"/>
</dbReference>
<sequence length="70" mass="7742">MLPTDSRQDQMRQEPQEGAWGIGTHSPCHPQERTTRRGLLELSTAMMDGSAGRTHVSAYQSIVECGKRGD</sequence>
<protein>
    <submittedName>
        <fullName evidence="2">Uncharacterized protein</fullName>
    </submittedName>
</protein>
<name>A0AAV7NWM9_PLEWA</name>
<feature type="compositionally biased region" description="Basic and acidic residues" evidence="1">
    <location>
        <begin position="1"/>
        <end position="15"/>
    </location>
</feature>
<keyword evidence="3" id="KW-1185">Reference proteome</keyword>
<organism evidence="2 3">
    <name type="scientific">Pleurodeles waltl</name>
    <name type="common">Iberian ribbed newt</name>
    <dbReference type="NCBI Taxonomy" id="8319"/>
    <lineage>
        <taxon>Eukaryota</taxon>
        <taxon>Metazoa</taxon>
        <taxon>Chordata</taxon>
        <taxon>Craniata</taxon>
        <taxon>Vertebrata</taxon>
        <taxon>Euteleostomi</taxon>
        <taxon>Amphibia</taxon>
        <taxon>Batrachia</taxon>
        <taxon>Caudata</taxon>
        <taxon>Salamandroidea</taxon>
        <taxon>Salamandridae</taxon>
        <taxon>Pleurodelinae</taxon>
        <taxon>Pleurodeles</taxon>
    </lineage>
</organism>
<evidence type="ECO:0000313" key="2">
    <source>
        <dbReference type="EMBL" id="KAJ1119879.1"/>
    </source>
</evidence>
<dbReference type="AlphaFoldDB" id="A0AAV7NWM9"/>
<reference evidence="2" key="1">
    <citation type="journal article" date="2022" name="bioRxiv">
        <title>Sequencing and chromosome-scale assembly of the giantPleurodeles waltlgenome.</title>
        <authorList>
            <person name="Brown T."/>
            <person name="Elewa A."/>
            <person name="Iarovenko S."/>
            <person name="Subramanian E."/>
            <person name="Araus A.J."/>
            <person name="Petzold A."/>
            <person name="Susuki M."/>
            <person name="Suzuki K.-i.T."/>
            <person name="Hayashi T."/>
            <person name="Toyoda A."/>
            <person name="Oliveira C."/>
            <person name="Osipova E."/>
            <person name="Leigh N.D."/>
            <person name="Simon A."/>
            <person name="Yun M.H."/>
        </authorList>
    </citation>
    <scope>NUCLEOTIDE SEQUENCE</scope>
    <source>
        <strain evidence="2">20211129_DDA</strain>
        <tissue evidence="2">Liver</tissue>
    </source>
</reference>
<evidence type="ECO:0000313" key="3">
    <source>
        <dbReference type="Proteomes" id="UP001066276"/>
    </source>
</evidence>
<proteinExistence type="predicted"/>
<gene>
    <name evidence="2" type="ORF">NDU88_008063</name>
</gene>
<evidence type="ECO:0000256" key="1">
    <source>
        <dbReference type="SAM" id="MobiDB-lite"/>
    </source>
</evidence>
<comment type="caution">
    <text evidence="2">The sequence shown here is derived from an EMBL/GenBank/DDBJ whole genome shotgun (WGS) entry which is preliminary data.</text>
</comment>
<accession>A0AAV7NWM9</accession>
<feature type="region of interest" description="Disordered" evidence="1">
    <location>
        <begin position="1"/>
        <end position="33"/>
    </location>
</feature>
<dbReference type="EMBL" id="JANPWB010000012">
    <property type="protein sequence ID" value="KAJ1119879.1"/>
    <property type="molecule type" value="Genomic_DNA"/>
</dbReference>